<organism evidence="2 3">
    <name type="scientific">Leptospira tipperaryensis</name>
    <dbReference type="NCBI Taxonomy" id="2564040"/>
    <lineage>
        <taxon>Bacteria</taxon>
        <taxon>Pseudomonadati</taxon>
        <taxon>Spirochaetota</taxon>
        <taxon>Spirochaetia</taxon>
        <taxon>Leptospirales</taxon>
        <taxon>Leptospiraceae</taxon>
        <taxon>Leptospira</taxon>
    </lineage>
</organism>
<name>A0A1D7UWS8_9LEPT</name>
<dbReference type="NCBIfam" id="NF047473">
    <property type="entry name" value="lipo_LIC11755"/>
    <property type="match status" value="1"/>
</dbReference>
<evidence type="ECO:0008006" key="4">
    <source>
        <dbReference type="Google" id="ProtNLM"/>
    </source>
</evidence>
<dbReference type="Proteomes" id="UP000094197">
    <property type="component" value="Chromosome 1"/>
</dbReference>
<feature type="region of interest" description="Disordered" evidence="1">
    <location>
        <begin position="707"/>
        <end position="730"/>
    </location>
</feature>
<dbReference type="EMBL" id="CP015217">
    <property type="protein sequence ID" value="AOP34024.1"/>
    <property type="molecule type" value="Genomic_DNA"/>
</dbReference>
<evidence type="ECO:0000313" key="2">
    <source>
        <dbReference type="EMBL" id="AOP34024.1"/>
    </source>
</evidence>
<sequence>MKLKSVFTTLLSLCVFTSCPGKGSSAFLLPIANPGEFKLFYEPVFWNGQEIPKPILKEWLSPGVRIRSASGIACLSAGSDFVYGLSICFPDPQGQVDLEIQNILKFWNENPEGRTESEEFNFSELGNGRLKVELNRDLLSDCNEDWLILSGDPDLESSLKKIQFPEANLVSIFSEQSLLRPHSPNAEVGFSILAGAGRMKILFHSKNRMRALNSLVLEIPGDASILSEFFLEIRRKNSEAFALCKTRIPELSEVFGGNNSPAGRFLEFQNPSREPICFQDLSLTVNSKSFPIQKGIGFLIPGETILRVESGSILPGIVMSDFPWAELKKKGEWILKSISDQKTVSNRERNFQEGDRFYSSVGNYYSVCAKEGLFESSDRLCMSPGMAGSAKDREEFSFCGISNFQVEEANLTGLSLNDKIDEKQKFIDLEYSGNINCNPNVLSLEIGEKEYPIWLDPETIQPNSILTLGKRDWIQKRILLSWNDLSDSVFGDRILLKDRLLKKEIVLSQERAETPILRKTNGSLLSLLYRNGNWIPHPIVKSESLSPPIQDLHFMNPGLKSESEESYPNENAELSELSWMGSYDAGIAVSADRFLELDSSKPTSKIVEIVSGTKSYSLLVSLPSGKNVFSASKLVCFPNVVTWILPELSVGSSGRIRILSLDKNFVEDELTWNAQGPGINATSQKLRRSASKIKTLAGTFLWRNSSFSDPTERKPSCSQTEASPGFENRTSPFFWRETQTTDSFSNPNLSWNLPRAAGIISSGIQVLTFQPSFSESAITGEFLSLWSFLKTKIFESWNIPKNALRYLIPNGGEDLVVLPGSSGILISSVYPNPVVSSNEWFTICNHGADPVDVRTLEIRDSSASDRLVEYSFRFGTAHPVGWETYNPDPYGWVFSDRFLKPEECGYILSPSFKNESVPFQAANYRKIYTIETTTTIGNGIGKNEGLDLFQEIQQSLVHVHSYGNQYSPFPFAVDADSGDLILLRENRFGDSIFDYEVRKKDLP</sequence>
<dbReference type="PROSITE" id="PS51257">
    <property type="entry name" value="PROKAR_LIPOPROTEIN"/>
    <property type="match status" value="1"/>
</dbReference>
<dbReference type="AlphaFoldDB" id="A0A1D7UWS8"/>
<evidence type="ECO:0000313" key="3">
    <source>
        <dbReference type="Proteomes" id="UP000094197"/>
    </source>
</evidence>
<gene>
    <name evidence="2" type="ORF">A0128_09330</name>
</gene>
<proteinExistence type="predicted"/>
<dbReference type="RefSeq" id="WP_069607255.1">
    <property type="nucleotide sequence ID" value="NZ_CP015217.1"/>
</dbReference>
<protein>
    <recommendedName>
        <fullName evidence="4">Lamin tail domain-containing protein</fullName>
    </recommendedName>
</protein>
<evidence type="ECO:0000256" key="1">
    <source>
        <dbReference type="SAM" id="MobiDB-lite"/>
    </source>
</evidence>
<reference evidence="2 3" key="1">
    <citation type="submission" date="2016-04" db="EMBL/GenBank/DDBJ databases">
        <title>Complete genome seqeunce of Leptospira alstonii serovar Room22.</title>
        <authorList>
            <person name="Nally J.E."/>
            <person name="Bayles D.O."/>
            <person name="Hurley D."/>
            <person name="Fanning S."/>
            <person name="McMahon B.J."/>
            <person name="Arent Z."/>
        </authorList>
    </citation>
    <scope>NUCLEOTIDE SEQUENCE [LARGE SCALE GENOMIC DNA]</scope>
    <source>
        <strain evidence="2 3">GWTS #1</strain>
    </source>
</reference>
<accession>A0A1D7UWS8</accession>
<keyword evidence="3" id="KW-1185">Reference proteome</keyword>
<dbReference type="KEGG" id="laj:A0128_09330"/>
<dbReference type="OrthoDB" id="343280at2"/>